<dbReference type="HAMAP" id="MF_00244">
    <property type="entry name" value="NaMN_adenylyltr"/>
    <property type="match status" value="1"/>
</dbReference>
<dbReference type="RefSeq" id="WP_093335257.1">
    <property type="nucleotide sequence ID" value="NZ_FOXD01000003.1"/>
</dbReference>
<keyword evidence="6 10" id="KW-0547">Nucleotide-binding</keyword>
<comment type="catalytic activity">
    <reaction evidence="9 10">
        <text>nicotinate beta-D-ribonucleotide + ATP + H(+) = deamido-NAD(+) + diphosphate</text>
        <dbReference type="Rhea" id="RHEA:22860"/>
        <dbReference type="ChEBI" id="CHEBI:15378"/>
        <dbReference type="ChEBI" id="CHEBI:30616"/>
        <dbReference type="ChEBI" id="CHEBI:33019"/>
        <dbReference type="ChEBI" id="CHEBI:57502"/>
        <dbReference type="ChEBI" id="CHEBI:58437"/>
        <dbReference type="EC" id="2.7.7.18"/>
    </reaction>
</comment>
<dbReference type="GO" id="GO:0009435">
    <property type="term" value="P:NAD+ biosynthetic process"/>
    <property type="evidence" value="ECO:0007669"/>
    <property type="project" value="UniProtKB-UniRule"/>
</dbReference>
<evidence type="ECO:0000256" key="1">
    <source>
        <dbReference type="ARBA" id="ARBA00002324"/>
    </source>
</evidence>
<evidence type="ECO:0000256" key="4">
    <source>
        <dbReference type="ARBA" id="ARBA00022679"/>
    </source>
</evidence>
<dbReference type="AlphaFoldDB" id="A0A1I5NDS3"/>
<dbReference type="UniPathway" id="UPA00253">
    <property type="reaction ID" value="UER00332"/>
</dbReference>
<dbReference type="InterPro" id="IPR004821">
    <property type="entry name" value="Cyt_trans-like"/>
</dbReference>
<dbReference type="InterPro" id="IPR014729">
    <property type="entry name" value="Rossmann-like_a/b/a_fold"/>
</dbReference>
<comment type="similarity">
    <text evidence="10">Belongs to the NadD family.</text>
</comment>
<dbReference type="OrthoDB" id="5295945at2"/>
<dbReference type="NCBIfam" id="TIGR00125">
    <property type="entry name" value="cyt_tran_rel"/>
    <property type="match status" value="1"/>
</dbReference>
<evidence type="ECO:0000256" key="7">
    <source>
        <dbReference type="ARBA" id="ARBA00022840"/>
    </source>
</evidence>
<evidence type="ECO:0000259" key="11">
    <source>
        <dbReference type="Pfam" id="PF01467"/>
    </source>
</evidence>
<accession>A0A1I5NDS3</accession>
<evidence type="ECO:0000256" key="3">
    <source>
        <dbReference type="ARBA" id="ARBA00022642"/>
    </source>
</evidence>
<name>A0A1I5NDS3_9BACI</name>
<evidence type="ECO:0000256" key="5">
    <source>
        <dbReference type="ARBA" id="ARBA00022695"/>
    </source>
</evidence>
<evidence type="ECO:0000256" key="10">
    <source>
        <dbReference type="HAMAP-Rule" id="MF_00244"/>
    </source>
</evidence>
<keyword evidence="8 10" id="KW-0520">NAD</keyword>
<evidence type="ECO:0000313" key="12">
    <source>
        <dbReference type="EMBL" id="SFP19968.1"/>
    </source>
</evidence>
<keyword evidence="7 10" id="KW-0067">ATP-binding</keyword>
<proteinExistence type="inferred from homology"/>
<comment type="function">
    <text evidence="1 10">Catalyzes the reversible adenylation of nicotinate mononucleotide (NaMN) to nicotinic acid adenine dinucleotide (NaAD).</text>
</comment>
<keyword evidence="13" id="KW-1185">Reference proteome</keyword>
<comment type="pathway">
    <text evidence="2 10">Cofactor biosynthesis; NAD(+) biosynthesis; deamido-NAD(+) from nicotinate D-ribonucleotide: step 1/1.</text>
</comment>
<dbReference type="NCBIfam" id="NF000840">
    <property type="entry name" value="PRK00071.1-3"/>
    <property type="match status" value="1"/>
</dbReference>
<dbReference type="NCBIfam" id="NF000841">
    <property type="entry name" value="PRK00071.1-4"/>
    <property type="match status" value="1"/>
</dbReference>
<keyword evidence="3 10" id="KW-0662">Pyridine nucleotide biosynthesis</keyword>
<gene>
    <name evidence="10" type="primary">nadD</name>
    <name evidence="12" type="ORF">SAMN05518683_103101</name>
</gene>
<dbReference type="InterPro" id="IPR005248">
    <property type="entry name" value="NadD/NMNAT"/>
</dbReference>
<dbReference type="PANTHER" id="PTHR39321:SF3">
    <property type="entry name" value="PHOSPHOPANTETHEINE ADENYLYLTRANSFERASE"/>
    <property type="match status" value="1"/>
</dbReference>
<evidence type="ECO:0000256" key="9">
    <source>
        <dbReference type="ARBA" id="ARBA00048721"/>
    </source>
</evidence>
<feature type="domain" description="Cytidyltransferase-like" evidence="11">
    <location>
        <begin position="7"/>
        <end position="164"/>
    </location>
</feature>
<dbReference type="Gene3D" id="3.40.50.620">
    <property type="entry name" value="HUPs"/>
    <property type="match status" value="1"/>
</dbReference>
<dbReference type="Proteomes" id="UP000198892">
    <property type="component" value="Unassembled WGS sequence"/>
</dbReference>
<dbReference type="STRING" id="1884432.SAMN05518683_103101"/>
<dbReference type="CDD" id="cd02165">
    <property type="entry name" value="NMNAT"/>
    <property type="match status" value="1"/>
</dbReference>
<evidence type="ECO:0000256" key="2">
    <source>
        <dbReference type="ARBA" id="ARBA00005019"/>
    </source>
</evidence>
<organism evidence="12 13">
    <name type="scientific">Salibacterium halotolerans</name>
    <dbReference type="NCBI Taxonomy" id="1884432"/>
    <lineage>
        <taxon>Bacteria</taxon>
        <taxon>Bacillati</taxon>
        <taxon>Bacillota</taxon>
        <taxon>Bacilli</taxon>
        <taxon>Bacillales</taxon>
        <taxon>Bacillaceae</taxon>
    </lineage>
</organism>
<evidence type="ECO:0000313" key="13">
    <source>
        <dbReference type="Proteomes" id="UP000198892"/>
    </source>
</evidence>
<evidence type="ECO:0000256" key="8">
    <source>
        <dbReference type="ARBA" id="ARBA00023027"/>
    </source>
</evidence>
<reference evidence="13" key="1">
    <citation type="submission" date="2016-10" db="EMBL/GenBank/DDBJ databases">
        <authorList>
            <person name="Varghese N."/>
            <person name="Submissions S."/>
        </authorList>
    </citation>
    <scope>NUCLEOTIDE SEQUENCE [LARGE SCALE GENOMIC DNA]</scope>
    <source>
        <strain evidence="13">S7</strain>
    </source>
</reference>
<keyword evidence="4 10" id="KW-0808">Transferase</keyword>
<keyword evidence="5 10" id="KW-0548">Nucleotidyltransferase</keyword>
<dbReference type="PANTHER" id="PTHR39321">
    <property type="entry name" value="NICOTINATE-NUCLEOTIDE ADENYLYLTRANSFERASE-RELATED"/>
    <property type="match status" value="1"/>
</dbReference>
<dbReference type="EMBL" id="FOXD01000003">
    <property type="protein sequence ID" value="SFP19968.1"/>
    <property type="molecule type" value="Genomic_DNA"/>
</dbReference>
<dbReference type="GO" id="GO:0005524">
    <property type="term" value="F:ATP binding"/>
    <property type="evidence" value="ECO:0007669"/>
    <property type="project" value="UniProtKB-KW"/>
</dbReference>
<evidence type="ECO:0000256" key="6">
    <source>
        <dbReference type="ARBA" id="ARBA00022741"/>
    </source>
</evidence>
<dbReference type="GO" id="GO:0004515">
    <property type="term" value="F:nicotinate-nucleotide adenylyltransferase activity"/>
    <property type="evidence" value="ECO:0007669"/>
    <property type="project" value="UniProtKB-UniRule"/>
</dbReference>
<dbReference type="EC" id="2.7.7.18" evidence="10"/>
<dbReference type="SUPFAM" id="SSF52374">
    <property type="entry name" value="Nucleotidylyl transferase"/>
    <property type="match status" value="1"/>
</dbReference>
<dbReference type="Pfam" id="PF01467">
    <property type="entry name" value="CTP_transf_like"/>
    <property type="match status" value="1"/>
</dbReference>
<sequence>MKKKIGLLGGTFDPPHHAHLIIAQEALTILELDEVWFIPVYSPPHKSRDDMAGPGERLQMTKLAAEGNPHFFTSTVELDRKGPSYTLDTVKRLNEEYPGTDFYFIVGGDMAAGLSSWKNIEELMQRVTFAVIDRPGWSAPVSGDSMCHIEVPSMDISSTMIRERIQQGRNTRYYLPDPVRTFIKENKLYEQKRST</sequence>
<dbReference type="NCBIfam" id="TIGR00482">
    <property type="entry name" value="nicotinate (nicotinamide) nucleotide adenylyltransferase"/>
    <property type="match status" value="1"/>
</dbReference>
<protein>
    <recommendedName>
        <fullName evidence="10">Probable nicotinate-nucleotide adenylyltransferase</fullName>
        <ecNumber evidence="10">2.7.7.18</ecNumber>
    </recommendedName>
    <alternativeName>
        <fullName evidence="10">Deamido-NAD(+) diphosphorylase</fullName>
    </alternativeName>
    <alternativeName>
        <fullName evidence="10">Deamido-NAD(+) pyrophosphorylase</fullName>
    </alternativeName>
    <alternativeName>
        <fullName evidence="10">Nicotinate mononucleotide adenylyltransferase</fullName>
        <shortName evidence="10">NaMN adenylyltransferase</shortName>
    </alternativeName>
</protein>